<organism evidence="1 2">
    <name type="scientific">Halobacillus litoralis</name>
    <dbReference type="NCBI Taxonomy" id="45668"/>
    <lineage>
        <taxon>Bacteria</taxon>
        <taxon>Bacillati</taxon>
        <taxon>Bacillota</taxon>
        <taxon>Bacilli</taxon>
        <taxon>Bacillales</taxon>
        <taxon>Bacillaceae</taxon>
        <taxon>Halobacillus</taxon>
    </lineage>
</organism>
<reference evidence="1 2" key="1">
    <citation type="submission" date="2019-11" db="EMBL/GenBank/DDBJ databases">
        <title>Genome sequences of 17 halophilic strains isolated from different environments.</title>
        <authorList>
            <person name="Furrow R.E."/>
        </authorList>
    </citation>
    <scope>NUCLEOTIDE SEQUENCE [LARGE SCALE GENOMIC DNA]</scope>
    <source>
        <strain evidence="1 2">22511_23_Filter</strain>
    </source>
</reference>
<dbReference type="RefSeq" id="WP_160836639.1">
    <property type="nucleotide sequence ID" value="NZ_JAIVAK010000001.1"/>
</dbReference>
<name>A0A845E3C3_9BACI</name>
<comment type="caution">
    <text evidence="1">The sequence shown here is derived from an EMBL/GenBank/DDBJ whole genome shotgun (WGS) entry which is preliminary data.</text>
</comment>
<evidence type="ECO:0000313" key="2">
    <source>
        <dbReference type="Proteomes" id="UP000460949"/>
    </source>
</evidence>
<protein>
    <submittedName>
        <fullName evidence="1">Uncharacterized protein</fullName>
    </submittedName>
</protein>
<proteinExistence type="predicted"/>
<evidence type="ECO:0000313" key="1">
    <source>
        <dbReference type="EMBL" id="MYL20174.1"/>
    </source>
</evidence>
<accession>A0A845E3C3</accession>
<dbReference type="EMBL" id="WMET01000002">
    <property type="protein sequence ID" value="MYL20174.1"/>
    <property type="molecule type" value="Genomic_DNA"/>
</dbReference>
<gene>
    <name evidence="1" type="ORF">GLW04_09775</name>
</gene>
<sequence length="84" mass="9570">MGKASQPIESFYHKVYENLDALHEEAQTLQQKEGGGDPVDDEKLERTEFALQLAKDVLENFVDDGKSMTINYDKRAVTIEVPKR</sequence>
<dbReference type="Proteomes" id="UP000460949">
    <property type="component" value="Unassembled WGS sequence"/>
</dbReference>
<dbReference type="AlphaFoldDB" id="A0A845E3C3"/>